<evidence type="ECO:0000259" key="4">
    <source>
        <dbReference type="PROSITE" id="PS50949"/>
    </source>
</evidence>
<proteinExistence type="predicted"/>
<dbReference type="RefSeq" id="WP_225565073.1">
    <property type="nucleotide sequence ID" value="NZ_JAIXCQ010000004.1"/>
</dbReference>
<name>A0ABS7ZFM6_9MICO</name>
<protein>
    <submittedName>
        <fullName evidence="5">GntR family transcriptional regulator</fullName>
    </submittedName>
</protein>
<dbReference type="InterPro" id="IPR036390">
    <property type="entry name" value="WH_DNA-bd_sf"/>
</dbReference>
<dbReference type="InterPro" id="IPR036388">
    <property type="entry name" value="WH-like_DNA-bd_sf"/>
</dbReference>
<evidence type="ECO:0000313" key="6">
    <source>
        <dbReference type="Proteomes" id="UP001319870"/>
    </source>
</evidence>
<comment type="caution">
    <text evidence="5">The sequence shown here is derived from an EMBL/GenBank/DDBJ whole genome shotgun (WGS) entry which is preliminary data.</text>
</comment>
<evidence type="ECO:0000313" key="5">
    <source>
        <dbReference type="EMBL" id="MCA5893317.1"/>
    </source>
</evidence>
<accession>A0ABS7ZFM6</accession>
<dbReference type="InterPro" id="IPR000524">
    <property type="entry name" value="Tscrpt_reg_HTH_GntR"/>
</dbReference>
<gene>
    <name evidence="5" type="ORF">LEP48_08095</name>
</gene>
<keyword evidence="2" id="KW-0238">DNA-binding</keyword>
<dbReference type="PROSITE" id="PS50949">
    <property type="entry name" value="HTH_GNTR"/>
    <property type="match status" value="1"/>
</dbReference>
<organism evidence="5 6">
    <name type="scientific">Isoptericola luteus</name>
    <dbReference type="NCBI Taxonomy" id="2879484"/>
    <lineage>
        <taxon>Bacteria</taxon>
        <taxon>Bacillati</taxon>
        <taxon>Actinomycetota</taxon>
        <taxon>Actinomycetes</taxon>
        <taxon>Micrococcales</taxon>
        <taxon>Promicromonosporaceae</taxon>
        <taxon>Isoptericola</taxon>
    </lineage>
</organism>
<dbReference type="PANTHER" id="PTHR38445:SF7">
    <property type="entry name" value="GNTR-FAMILY TRANSCRIPTIONAL REGULATOR"/>
    <property type="match status" value="1"/>
</dbReference>
<sequence>MMWRIDPGGDEPLYAQLVTQVRLAVAHGELRPGERLPAARELAASLDLNMHTVLRAYQLLRDDGVVELRRGRGAMVAARQPADLTAVERAIADLVDAARRAHLSTETTTTLVKEAMHR</sequence>
<dbReference type="Pfam" id="PF00392">
    <property type="entry name" value="GntR"/>
    <property type="match status" value="1"/>
</dbReference>
<dbReference type="PANTHER" id="PTHR38445">
    <property type="entry name" value="HTH-TYPE TRANSCRIPTIONAL REPRESSOR YTRA"/>
    <property type="match status" value="1"/>
</dbReference>
<dbReference type="SUPFAM" id="SSF46785">
    <property type="entry name" value="Winged helix' DNA-binding domain"/>
    <property type="match status" value="1"/>
</dbReference>
<reference evidence="5 6" key="1">
    <citation type="submission" date="2021-09" db="EMBL/GenBank/DDBJ databases">
        <title>Isoptericola luteus sp. nov., a novel bacterium isolated from Harbin, the capital city of Heilongjiang province.</title>
        <authorList>
            <person name="Li J."/>
        </authorList>
    </citation>
    <scope>NUCLEOTIDE SEQUENCE [LARGE SCALE GENOMIC DNA]</scope>
    <source>
        <strain evidence="5 6">NEAU-Y5</strain>
    </source>
</reference>
<dbReference type="EMBL" id="JAIXCQ010000004">
    <property type="protein sequence ID" value="MCA5893317.1"/>
    <property type="molecule type" value="Genomic_DNA"/>
</dbReference>
<keyword evidence="3" id="KW-0804">Transcription</keyword>
<dbReference type="Proteomes" id="UP001319870">
    <property type="component" value="Unassembled WGS sequence"/>
</dbReference>
<keyword evidence="1" id="KW-0805">Transcription regulation</keyword>
<dbReference type="SMART" id="SM00345">
    <property type="entry name" value="HTH_GNTR"/>
    <property type="match status" value="1"/>
</dbReference>
<dbReference type="CDD" id="cd07377">
    <property type="entry name" value="WHTH_GntR"/>
    <property type="match status" value="1"/>
</dbReference>
<feature type="domain" description="HTH gntR-type" evidence="4">
    <location>
        <begin position="11"/>
        <end position="79"/>
    </location>
</feature>
<keyword evidence="6" id="KW-1185">Reference proteome</keyword>
<evidence type="ECO:0000256" key="3">
    <source>
        <dbReference type="ARBA" id="ARBA00023163"/>
    </source>
</evidence>
<dbReference type="Gene3D" id="1.10.10.10">
    <property type="entry name" value="Winged helix-like DNA-binding domain superfamily/Winged helix DNA-binding domain"/>
    <property type="match status" value="1"/>
</dbReference>
<evidence type="ECO:0000256" key="1">
    <source>
        <dbReference type="ARBA" id="ARBA00023015"/>
    </source>
</evidence>
<evidence type="ECO:0000256" key="2">
    <source>
        <dbReference type="ARBA" id="ARBA00023125"/>
    </source>
</evidence>